<evidence type="ECO:0000256" key="5">
    <source>
        <dbReference type="ARBA" id="ARBA00022898"/>
    </source>
</evidence>
<dbReference type="CDD" id="cd00609">
    <property type="entry name" value="AAT_like"/>
    <property type="match status" value="1"/>
</dbReference>
<dbReference type="Gene3D" id="3.40.640.10">
    <property type="entry name" value="Type I PLP-dependent aspartate aminotransferase-like (Major domain)"/>
    <property type="match status" value="1"/>
</dbReference>
<dbReference type="Proteomes" id="UP000184052">
    <property type="component" value="Unassembled WGS sequence"/>
</dbReference>
<evidence type="ECO:0000256" key="3">
    <source>
        <dbReference type="ARBA" id="ARBA00022576"/>
    </source>
</evidence>
<evidence type="ECO:0000259" key="7">
    <source>
        <dbReference type="Pfam" id="PF00155"/>
    </source>
</evidence>
<dbReference type="InterPro" id="IPR050596">
    <property type="entry name" value="AspAT/PAT-like"/>
</dbReference>
<dbReference type="InterPro" id="IPR004838">
    <property type="entry name" value="NHTrfase_class1_PyrdxlP-BS"/>
</dbReference>
<dbReference type="InterPro" id="IPR004839">
    <property type="entry name" value="Aminotransferase_I/II_large"/>
</dbReference>
<accession>A0A1M6EK14</accession>
<dbReference type="EC" id="2.6.1.-" evidence="6"/>
<keyword evidence="5" id="KW-0663">Pyridoxal phosphate</keyword>
<protein>
    <recommendedName>
        <fullName evidence="6">Aminotransferase</fullName>
        <ecNumber evidence="6">2.6.1.-</ecNumber>
    </recommendedName>
</protein>
<dbReference type="GO" id="GO:0006520">
    <property type="term" value="P:amino acid metabolic process"/>
    <property type="evidence" value="ECO:0007669"/>
    <property type="project" value="InterPro"/>
</dbReference>
<evidence type="ECO:0000313" key="8">
    <source>
        <dbReference type="EMBL" id="SHI85852.1"/>
    </source>
</evidence>
<comment type="similarity">
    <text evidence="2 6">Belongs to the class-I pyridoxal-phosphate-dependent aminotransferase family.</text>
</comment>
<organism evidence="8 9">
    <name type="scientific">Dethiosulfatibacter aminovorans DSM 17477</name>
    <dbReference type="NCBI Taxonomy" id="1121476"/>
    <lineage>
        <taxon>Bacteria</taxon>
        <taxon>Bacillati</taxon>
        <taxon>Bacillota</taxon>
        <taxon>Tissierellia</taxon>
        <taxon>Dethiosulfatibacter</taxon>
    </lineage>
</organism>
<dbReference type="InterPro" id="IPR015424">
    <property type="entry name" value="PyrdxlP-dep_Trfase"/>
</dbReference>
<keyword evidence="9" id="KW-1185">Reference proteome</keyword>
<proteinExistence type="inferred from homology"/>
<evidence type="ECO:0000313" key="9">
    <source>
        <dbReference type="Proteomes" id="UP000184052"/>
    </source>
</evidence>
<dbReference type="RefSeq" id="WP_073048632.1">
    <property type="nucleotide sequence ID" value="NZ_FQZL01000007.1"/>
</dbReference>
<dbReference type="EMBL" id="FQZL01000007">
    <property type="protein sequence ID" value="SHI85852.1"/>
    <property type="molecule type" value="Genomic_DNA"/>
</dbReference>
<evidence type="ECO:0000256" key="4">
    <source>
        <dbReference type="ARBA" id="ARBA00022679"/>
    </source>
</evidence>
<dbReference type="PANTHER" id="PTHR46383:SF1">
    <property type="entry name" value="ASPARTATE AMINOTRANSFERASE"/>
    <property type="match status" value="1"/>
</dbReference>
<dbReference type="Pfam" id="PF00155">
    <property type="entry name" value="Aminotran_1_2"/>
    <property type="match status" value="1"/>
</dbReference>
<evidence type="ECO:0000256" key="6">
    <source>
        <dbReference type="RuleBase" id="RU000481"/>
    </source>
</evidence>
<dbReference type="GO" id="GO:0030170">
    <property type="term" value="F:pyridoxal phosphate binding"/>
    <property type="evidence" value="ECO:0007669"/>
    <property type="project" value="InterPro"/>
</dbReference>
<comment type="cofactor">
    <cofactor evidence="1 6">
        <name>pyridoxal 5'-phosphate</name>
        <dbReference type="ChEBI" id="CHEBI:597326"/>
    </cofactor>
</comment>
<dbReference type="FunFam" id="3.40.640.10:FF:000033">
    <property type="entry name" value="Aspartate aminotransferase"/>
    <property type="match status" value="1"/>
</dbReference>
<dbReference type="PANTHER" id="PTHR46383">
    <property type="entry name" value="ASPARTATE AMINOTRANSFERASE"/>
    <property type="match status" value="1"/>
</dbReference>
<gene>
    <name evidence="8" type="ORF">SAMN02745751_01223</name>
</gene>
<dbReference type="PROSITE" id="PS00105">
    <property type="entry name" value="AA_TRANSFER_CLASS_1"/>
    <property type="match status" value="1"/>
</dbReference>
<keyword evidence="4 6" id="KW-0808">Transferase</keyword>
<dbReference type="AlphaFoldDB" id="A0A1M6EK14"/>
<name>A0A1M6EK14_9FIRM</name>
<reference evidence="8 9" key="1">
    <citation type="submission" date="2016-11" db="EMBL/GenBank/DDBJ databases">
        <authorList>
            <person name="Jaros S."/>
            <person name="Januszkiewicz K."/>
            <person name="Wedrychowicz H."/>
        </authorList>
    </citation>
    <scope>NUCLEOTIDE SEQUENCE [LARGE SCALE GENOMIC DNA]</scope>
    <source>
        <strain evidence="8 9">DSM 17477</strain>
    </source>
</reference>
<dbReference type="GO" id="GO:0008483">
    <property type="term" value="F:transaminase activity"/>
    <property type="evidence" value="ECO:0007669"/>
    <property type="project" value="UniProtKB-KW"/>
</dbReference>
<dbReference type="InterPro" id="IPR015421">
    <property type="entry name" value="PyrdxlP-dep_Trfase_major"/>
</dbReference>
<evidence type="ECO:0000256" key="2">
    <source>
        <dbReference type="ARBA" id="ARBA00007441"/>
    </source>
</evidence>
<dbReference type="OrthoDB" id="9802328at2"/>
<sequence>MKNLFMADRMDKLEGEAAFAVLAKARELEAKGMDIKHFEVGEPDFPTPMKIREAGKKAIDDGLTFYSPAQGYMPFREAIADYAKQYKNIDTDTSEIVVTPGGKSMIFFTLMCLVNPGDEVIYPDPGYPAYRSMIKYTGGIPVPVNIIEEKGYSFDLDELESKISDRTKLIIINSPGNPTGGVLPPEDIDRIAELIENKNIYVFSDEIYDRLIYEGTTKSIASIASVKDRVIVADSFSKSYAMTGWRLGYGIMNPVLAEEMTKLQINCNSCTSTFVQVAGIEALKGPQDEVDRMRGEFMKRRDLVVEGLNSIKGFSCMKTAGAFYAFANIKSTGLESSELASTILEESGVALLDGASFGDNGKGYLRLSYANSEENIMEALNRIDLLMGRIMKNRRAV</sequence>
<dbReference type="InterPro" id="IPR015422">
    <property type="entry name" value="PyrdxlP-dep_Trfase_small"/>
</dbReference>
<evidence type="ECO:0000256" key="1">
    <source>
        <dbReference type="ARBA" id="ARBA00001933"/>
    </source>
</evidence>
<dbReference type="Gene3D" id="3.90.1150.10">
    <property type="entry name" value="Aspartate Aminotransferase, domain 1"/>
    <property type="match status" value="1"/>
</dbReference>
<dbReference type="STRING" id="1121476.SAMN02745751_01223"/>
<feature type="domain" description="Aminotransferase class I/classII large" evidence="7">
    <location>
        <begin position="38"/>
        <end position="383"/>
    </location>
</feature>
<keyword evidence="3 6" id="KW-0032">Aminotransferase</keyword>
<dbReference type="SUPFAM" id="SSF53383">
    <property type="entry name" value="PLP-dependent transferases"/>
    <property type="match status" value="1"/>
</dbReference>